<reference evidence="1" key="1">
    <citation type="submission" date="2020-02" db="EMBL/GenBank/DDBJ databases">
        <authorList>
            <person name="Meier V. D."/>
        </authorList>
    </citation>
    <scope>NUCLEOTIDE SEQUENCE</scope>
    <source>
        <strain evidence="1">AVDCRST_MAG36</strain>
    </source>
</reference>
<dbReference type="AlphaFoldDB" id="A0A6J4MQW4"/>
<dbReference type="EMBL" id="CADCUH010000195">
    <property type="protein sequence ID" value="CAA9366143.1"/>
    <property type="molecule type" value="Genomic_DNA"/>
</dbReference>
<organism evidence="1">
    <name type="scientific">uncultured Nocardioidaceae bacterium</name>
    <dbReference type="NCBI Taxonomy" id="253824"/>
    <lineage>
        <taxon>Bacteria</taxon>
        <taxon>Bacillati</taxon>
        <taxon>Actinomycetota</taxon>
        <taxon>Actinomycetes</taxon>
        <taxon>Propionibacteriales</taxon>
        <taxon>Nocardioidaceae</taxon>
        <taxon>environmental samples</taxon>
    </lineage>
</organism>
<evidence type="ECO:0000313" key="1">
    <source>
        <dbReference type="EMBL" id="CAA9366143.1"/>
    </source>
</evidence>
<proteinExistence type="predicted"/>
<protein>
    <submittedName>
        <fullName evidence="1">Uncharacterized protein</fullName>
    </submittedName>
</protein>
<sequence length="143" mass="15671">MELTRFHKVRSGVQANARPGDAGDLAAARSHVRSGLVLSGFFHNVEVDATDEVDNLVVAMCSFPEQLSADRVAQRLTRLWQDRLRYPFWEAHTTLVDTDQVELEGATRGSAHGHYLTVHIIAQRGAPESLDGTVPTLPGQRGA</sequence>
<name>A0A6J4MQW4_9ACTN</name>
<gene>
    <name evidence="1" type="ORF">AVDCRST_MAG36-3086</name>
</gene>
<accession>A0A6J4MQW4</accession>